<protein>
    <submittedName>
        <fullName evidence="1">Uncharacterized protein</fullName>
    </submittedName>
</protein>
<evidence type="ECO:0000313" key="2">
    <source>
        <dbReference type="Proteomes" id="UP000048949"/>
    </source>
</evidence>
<keyword evidence="2" id="KW-1185">Reference proteome</keyword>
<dbReference type="RefSeq" id="WP_048598681.1">
    <property type="nucleotide sequence ID" value="NZ_CVPC01000005.1"/>
</dbReference>
<dbReference type="InterPro" id="IPR046734">
    <property type="entry name" value="DUF6626"/>
</dbReference>
<dbReference type="Proteomes" id="UP000048949">
    <property type="component" value="Unassembled WGS sequence"/>
</dbReference>
<accession>A0A0U1NLB9</accession>
<proteinExistence type="predicted"/>
<organism evidence="1 2">
    <name type="scientific">Nereida ignava</name>
    <dbReference type="NCBI Taxonomy" id="282199"/>
    <lineage>
        <taxon>Bacteria</taxon>
        <taxon>Pseudomonadati</taxon>
        <taxon>Pseudomonadota</taxon>
        <taxon>Alphaproteobacteria</taxon>
        <taxon>Rhodobacterales</taxon>
        <taxon>Roseobacteraceae</taxon>
        <taxon>Nereida</taxon>
    </lineage>
</organism>
<dbReference type="Pfam" id="PF20331">
    <property type="entry name" value="DUF6626"/>
    <property type="match status" value="1"/>
</dbReference>
<reference evidence="1 2" key="1">
    <citation type="submission" date="2015-04" db="EMBL/GenBank/DDBJ databases">
        <authorList>
            <person name="Syromyatnikov M.Y."/>
            <person name="Popov V.N."/>
        </authorList>
    </citation>
    <scope>NUCLEOTIDE SEQUENCE [LARGE SCALE GENOMIC DNA]</scope>
    <source>
        <strain evidence="1 2">CECT 5292</strain>
    </source>
</reference>
<name>A0A0U1NLB9_9RHOB</name>
<dbReference type="AlphaFoldDB" id="A0A0U1NLB9"/>
<gene>
    <name evidence="1" type="ORF">NIG5292_01343</name>
</gene>
<dbReference type="EMBL" id="CVQV01000005">
    <property type="protein sequence ID" value="CRK75299.1"/>
    <property type="molecule type" value="Genomic_DNA"/>
</dbReference>
<evidence type="ECO:0000313" key="1">
    <source>
        <dbReference type="EMBL" id="CRK75299.1"/>
    </source>
</evidence>
<sequence length="110" mass="12698">MGLQILEHVRDQLKQCNALSTDREFCEQWLGKSECYLRTLRYGHLSPSADAMMTCASKLSWYARQLNNSTQVHHKHWAGVFDQLRTDCVSAVEQQAQLNWRLRMNGSAAQ</sequence>